<dbReference type="InterPro" id="IPR011066">
    <property type="entry name" value="MscS_channel_C_sf"/>
</dbReference>
<proteinExistence type="inferred from homology"/>
<dbReference type="EMBL" id="PDOB01000006">
    <property type="protein sequence ID" value="PIL40714.1"/>
    <property type="molecule type" value="Genomic_DNA"/>
</dbReference>
<feature type="region of interest" description="Disordered" evidence="7">
    <location>
        <begin position="164"/>
        <end position="187"/>
    </location>
</feature>
<organism evidence="10 11">
    <name type="scientific">Massilia psychrophila</name>
    <dbReference type="NCBI Taxonomy" id="1603353"/>
    <lineage>
        <taxon>Bacteria</taxon>
        <taxon>Pseudomonadati</taxon>
        <taxon>Pseudomonadota</taxon>
        <taxon>Betaproteobacteria</taxon>
        <taxon>Burkholderiales</taxon>
        <taxon>Oxalobacteraceae</taxon>
        <taxon>Telluria group</taxon>
        <taxon>Massilia</taxon>
    </lineage>
</organism>
<evidence type="ECO:0000256" key="1">
    <source>
        <dbReference type="ARBA" id="ARBA00004651"/>
    </source>
</evidence>
<evidence type="ECO:0000259" key="8">
    <source>
        <dbReference type="Pfam" id="PF00924"/>
    </source>
</evidence>
<dbReference type="InterPro" id="IPR010920">
    <property type="entry name" value="LSM_dom_sf"/>
</dbReference>
<evidence type="ECO:0000256" key="4">
    <source>
        <dbReference type="ARBA" id="ARBA00022692"/>
    </source>
</evidence>
<keyword evidence="6" id="KW-0472">Membrane</keyword>
<comment type="caution">
    <text evidence="10">The sequence shown here is derived from an EMBL/GenBank/DDBJ whole genome shotgun (WGS) entry which is preliminary data.</text>
</comment>
<dbReference type="OrthoDB" id="9775207at2"/>
<dbReference type="GO" id="GO:0005886">
    <property type="term" value="C:plasma membrane"/>
    <property type="evidence" value="ECO:0007669"/>
    <property type="project" value="UniProtKB-SubCell"/>
</dbReference>
<evidence type="ECO:0000256" key="7">
    <source>
        <dbReference type="SAM" id="MobiDB-lite"/>
    </source>
</evidence>
<protein>
    <recommendedName>
        <fullName evidence="12">Mechanosensitive ion channel protein MscS</fullName>
    </recommendedName>
</protein>
<accession>A0A2G8T3X4</accession>
<dbReference type="AlphaFoldDB" id="A0A2G8T3X4"/>
<comment type="similarity">
    <text evidence="2">Belongs to the MscS (TC 1.A.23) family.</text>
</comment>
<evidence type="ECO:0000313" key="11">
    <source>
        <dbReference type="Proteomes" id="UP000228593"/>
    </source>
</evidence>
<gene>
    <name evidence="10" type="ORF">CR103_05955</name>
</gene>
<keyword evidence="5" id="KW-1133">Transmembrane helix</keyword>
<dbReference type="Pfam" id="PF21082">
    <property type="entry name" value="MS_channel_3rd"/>
    <property type="match status" value="1"/>
</dbReference>
<evidence type="ECO:0000256" key="5">
    <source>
        <dbReference type="ARBA" id="ARBA00022989"/>
    </source>
</evidence>
<dbReference type="Pfam" id="PF00924">
    <property type="entry name" value="MS_channel_2nd"/>
    <property type="match status" value="1"/>
</dbReference>
<dbReference type="PANTHER" id="PTHR30566:SF25">
    <property type="entry name" value="INNER MEMBRANE PROTEIN"/>
    <property type="match status" value="1"/>
</dbReference>
<reference evidence="10 11" key="1">
    <citation type="submission" date="2017-10" db="EMBL/GenBank/DDBJ databases">
        <title>Massilia psychrophilum sp. nov., a novel purple-pigmented bacterium isolated from Tianshan glacier, Xinjiang Municipality, China.</title>
        <authorList>
            <person name="Wang H."/>
        </authorList>
    </citation>
    <scope>NUCLEOTIDE SEQUENCE [LARGE SCALE GENOMIC DNA]</scope>
    <source>
        <strain evidence="10 11">JCM 30813</strain>
    </source>
</reference>
<dbReference type="InterPro" id="IPR049278">
    <property type="entry name" value="MS_channel_C"/>
</dbReference>
<comment type="subcellular location">
    <subcellularLocation>
        <location evidence="1">Cell membrane</location>
        <topology evidence="1">Multi-pass membrane protein</topology>
    </subcellularLocation>
</comment>
<keyword evidence="11" id="KW-1185">Reference proteome</keyword>
<dbReference type="PANTHER" id="PTHR30566">
    <property type="entry name" value="YNAI-RELATED MECHANOSENSITIVE ION CHANNEL"/>
    <property type="match status" value="1"/>
</dbReference>
<dbReference type="SUPFAM" id="SSF82689">
    <property type="entry name" value="Mechanosensitive channel protein MscS (YggB), C-terminal domain"/>
    <property type="match status" value="1"/>
</dbReference>
<evidence type="ECO:0000259" key="9">
    <source>
        <dbReference type="Pfam" id="PF21082"/>
    </source>
</evidence>
<dbReference type="InterPro" id="IPR023408">
    <property type="entry name" value="MscS_beta-dom_sf"/>
</dbReference>
<keyword evidence="4" id="KW-0812">Transmembrane</keyword>
<dbReference type="InterPro" id="IPR006685">
    <property type="entry name" value="MscS_channel_2nd"/>
</dbReference>
<evidence type="ECO:0000256" key="2">
    <source>
        <dbReference type="ARBA" id="ARBA00008017"/>
    </source>
</evidence>
<sequence length="187" mass="21081">MLDKPFAVGDFIVVGDAMGSVEMIGLKTTRVRGLGGEQIIFSNADLLKSRIHNQQRMQTRRVAFFLRVTYATSEEQLRAIPAMVREAVEAEPAAMFERVHFCAYAESSLDFETVYHVNSADYLIHMETQQAIFLTLFARFTRANIEFAQPTRMVRLVDTAAGAGEADGEWDGESENLRRLKRPARTS</sequence>
<dbReference type="Gene3D" id="2.30.30.60">
    <property type="match status" value="1"/>
</dbReference>
<keyword evidence="3" id="KW-1003">Cell membrane</keyword>
<feature type="domain" description="Mechanosensitive ion channel MscS" evidence="8">
    <location>
        <begin position="2"/>
        <end position="56"/>
    </location>
</feature>
<evidence type="ECO:0000256" key="3">
    <source>
        <dbReference type="ARBA" id="ARBA00022475"/>
    </source>
</evidence>
<dbReference type="Proteomes" id="UP000228593">
    <property type="component" value="Unassembled WGS sequence"/>
</dbReference>
<evidence type="ECO:0008006" key="12">
    <source>
        <dbReference type="Google" id="ProtNLM"/>
    </source>
</evidence>
<evidence type="ECO:0000313" key="10">
    <source>
        <dbReference type="EMBL" id="PIL40714.1"/>
    </source>
</evidence>
<evidence type="ECO:0000256" key="6">
    <source>
        <dbReference type="ARBA" id="ARBA00023136"/>
    </source>
</evidence>
<name>A0A2G8T3X4_9BURK</name>
<feature type="domain" description="Mechanosensitive ion channel MscS C-terminal" evidence="9">
    <location>
        <begin position="68"/>
        <end position="147"/>
    </location>
</feature>
<dbReference type="Gene3D" id="3.30.70.100">
    <property type="match status" value="1"/>
</dbReference>
<dbReference type="GO" id="GO:0008381">
    <property type="term" value="F:mechanosensitive monoatomic ion channel activity"/>
    <property type="evidence" value="ECO:0007669"/>
    <property type="project" value="UniProtKB-ARBA"/>
</dbReference>
<dbReference type="RefSeq" id="WP_099915093.1">
    <property type="nucleotide sequence ID" value="NZ_BMHS01000002.1"/>
</dbReference>
<dbReference type="SUPFAM" id="SSF50182">
    <property type="entry name" value="Sm-like ribonucleoproteins"/>
    <property type="match status" value="1"/>
</dbReference>